<name>A0ABV0RDR2_9TELE</name>
<dbReference type="Proteomes" id="UP001434883">
    <property type="component" value="Unassembled WGS sequence"/>
</dbReference>
<sequence length="142" mass="16838">FHVSAFVKFTFYWIVAFCETLEESNYRLQKELLEKQKEIDSLKRKLQEREQTILILEKHVKEARAVQTLMWSRLQQRQIRTSLTTSLSCSTRKLKISAKPCPFSYCPPSPTCFAFTSHRLSPLFRLELLFDMKEPEFDPTAR</sequence>
<comment type="caution">
    <text evidence="3">The sequence shown here is derived from an EMBL/GenBank/DDBJ whole genome shotgun (WGS) entry which is preliminary data.</text>
</comment>
<feature type="non-terminal residue" evidence="3">
    <location>
        <position position="1"/>
    </location>
</feature>
<accession>A0ABV0RDR2</accession>
<reference evidence="3 4" key="1">
    <citation type="submission" date="2021-06" db="EMBL/GenBank/DDBJ databases">
        <authorList>
            <person name="Palmer J.M."/>
        </authorList>
    </citation>
    <scope>NUCLEOTIDE SEQUENCE [LARGE SCALE GENOMIC DNA]</scope>
    <source>
        <strain evidence="3 4">XC_2019</strain>
        <tissue evidence="3">Muscle</tissue>
    </source>
</reference>
<evidence type="ECO:0000256" key="1">
    <source>
        <dbReference type="SAM" id="Coils"/>
    </source>
</evidence>
<keyword evidence="2" id="KW-0732">Signal</keyword>
<keyword evidence="1" id="KW-0175">Coiled coil</keyword>
<evidence type="ECO:0000256" key="2">
    <source>
        <dbReference type="SAM" id="SignalP"/>
    </source>
</evidence>
<proteinExistence type="predicted"/>
<gene>
    <name evidence="3" type="ORF">XENOCAPTIV_027253</name>
</gene>
<protein>
    <submittedName>
        <fullName evidence="3">Uncharacterized protein</fullName>
    </submittedName>
</protein>
<evidence type="ECO:0000313" key="3">
    <source>
        <dbReference type="EMBL" id="MEQ2206295.1"/>
    </source>
</evidence>
<evidence type="ECO:0000313" key="4">
    <source>
        <dbReference type="Proteomes" id="UP001434883"/>
    </source>
</evidence>
<feature type="signal peptide" evidence="2">
    <location>
        <begin position="1"/>
        <end position="20"/>
    </location>
</feature>
<organism evidence="3 4">
    <name type="scientific">Xenoophorus captivus</name>
    <dbReference type="NCBI Taxonomy" id="1517983"/>
    <lineage>
        <taxon>Eukaryota</taxon>
        <taxon>Metazoa</taxon>
        <taxon>Chordata</taxon>
        <taxon>Craniata</taxon>
        <taxon>Vertebrata</taxon>
        <taxon>Euteleostomi</taxon>
        <taxon>Actinopterygii</taxon>
        <taxon>Neopterygii</taxon>
        <taxon>Teleostei</taxon>
        <taxon>Neoteleostei</taxon>
        <taxon>Acanthomorphata</taxon>
        <taxon>Ovalentaria</taxon>
        <taxon>Atherinomorphae</taxon>
        <taxon>Cyprinodontiformes</taxon>
        <taxon>Goodeidae</taxon>
        <taxon>Xenoophorus</taxon>
    </lineage>
</organism>
<feature type="coiled-coil region" evidence="1">
    <location>
        <begin position="18"/>
        <end position="59"/>
    </location>
</feature>
<feature type="chain" id="PRO_5046592549" evidence="2">
    <location>
        <begin position="21"/>
        <end position="142"/>
    </location>
</feature>
<keyword evidence="4" id="KW-1185">Reference proteome</keyword>
<dbReference type="EMBL" id="JAHRIN010042711">
    <property type="protein sequence ID" value="MEQ2206295.1"/>
    <property type="molecule type" value="Genomic_DNA"/>
</dbReference>